<evidence type="ECO:0000256" key="9">
    <source>
        <dbReference type="ARBA" id="ARBA00023002"/>
    </source>
</evidence>
<dbReference type="InterPro" id="IPR002401">
    <property type="entry name" value="Cyt_P450_E_grp-I"/>
</dbReference>
<dbReference type="OrthoDB" id="2789670at2759"/>
<keyword evidence="7 13" id="KW-0479">Metal-binding</keyword>
<reference evidence="16" key="2">
    <citation type="submission" date="2015-01" db="EMBL/GenBank/DDBJ databases">
        <title>Evolutionary Origins and Diversification of the Mycorrhizal Mutualists.</title>
        <authorList>
            <consortium name="DOE Joint Genome Institute"/>
            <consortium name="Mycorrhizal Genomics Consortium"/>
            <person name="Kohler A."/>
            <person name="Kuo A."/>
            <person name="Nagy L.G."/>
            <person name="Floudas D."/>
            <person name="Copeland A."/>
            <person name="Barry K.W."/>
            <person name="Cichocki N."/>
            <person name="Veneault-Fourrey C."/>
            <person name="LaButti K."/>
            <person name="Lindquist E.A."/>
            <person name="Lipzen A."/>
            <person name="Lundell T."/>
            <person name="Morin E."/>
            <person name="Murat C."/>
            <person name="Riley R."/>
            <person name="Ohm R."/>
            <person name="Sun H."/>
            <person name="Tunlid A."/>
            <person name="Henrissat B."/>
            <person name="Grigoriev I.V."/>
            <person name="Hibbett D.S."/>
            <person name="Martin F."/>
        </authorList>
    </citation>
    <scope>NUCLEOTIDE SEQUENCE [LARGE SCALE GENOMIC DNA]</scope>
    <source>
        <strain evidence="16">ATCC 200175</strain>
    </source>
</reference>
<sequence length="476" mass="53925">MSSIFLTDISSNVTVGAIVAGLIVLFKLAKARRESRGFPLPGPTPLPFVGNALSIRASEPWVTYAEWGSLYGDIFKTRMLSEDIIIIHSEQVAKALLEHRSSVYSDRPHFTARLPYGWGFHFAWEPYGERWRLQRKLFHQFFREEAALEHRPIQLQKARQLVLDLVNDPDNHRSHIQRHVDSVIMSILYDYELSPGRDHFVELFECGATIAMEGLLPENSAIITTFPFVLNLPTWLPGSRFSRRAALSKECADGMVSAPFEYSRKRESTVSLYSFCLAMLQNLDVQKRAQAEIDEVVGLDRLPNFDDRPHLPYVEAVLRETLRLYPVVPLAVAHATVSDDVFEGYFIPKGSTVVPNIWAMLHNPDVYPEPHSFKPERYFKDGKLDDEVSTSHIGYGFGRRICPGRYTADASIWVAMVTILSTLTVSKVLDDKGREIDVDPKFTCGVTSGPLPFPCKLVPRRADFDAEKFSGMMKDI</sequence>
<feature type="transmembrane region" description="Helical" evidence="14">
    <location>
        <begin position="12"/>
        <end position="29"/>
    </location>
</feature>
<dbReference type="InterPro" id="IPR036396">
    <property type="entry name" value="Cyt_P450_sf"/>
</dbReference>
<keyword evidence="8 14" id="KW-1133">Transmembrane helix</keyword>
<dbReference type="Pfam" id="PF00067">
    <property type="entry name" value="p450"/>
    <property type="match status" value="2"/>
</dbReference>
<dbReference type="PRINTS" id="PR00385">
    <property type="entry name" value="P450"/>
</dbReference>
<evidence type="ECO:0000256" key="7">
    <source>
        <dbReference type="ARBA" id="ARBA00022723"/>
    </source>
</evidence>
<evidence type="ECO:0000256" key="10">
    <source>
        <dbReference type="ARBA" id="ARBA00023004"/>
    </source>
</evidence>
<evidence type="ECO:0008006" key="17">
    <source>
        <dbReference type="Google" id="ProtNLM"/>
    </source>
</evidence>
<dbReference type="Proteomes" id="UP000053647">
    <property type="component" value="Unassembled WGS sequence"/>
</dbReference>
<dbReference type="PANTHER" id="PTHR46300">
    <property type="entry name" value="P450, PUTATIVE (EUROFUNG)-RELATED-RELATED"/>
    <property type="match status" value="1"/>
</dbReference>
<evidence type="ECO:0000256" key="13">
    <source>
        <dbReference type="PIRSR" id="PIRSR602401-1"/>
    </source>
</evidence>
<evidence type="ECO:0000313" key="16">
    <source>
        <dbReference type="Proteomes" id="UP000053647"/>
    </source>
</evidence>
<dbReference type="PRINTS" id="PR00463">
    <property type="entry name" value="EP450I"/>
</dbReference>
<evidence type="ECO:0000256" key="12">
    <source>
        <dbReference type="ARBA" id="ARBA00023136"/>
    </source>
</evidence>
<comment type="similarity">
    <text evidence="4">Belongs to the cytochrome P450 family.</text>
</comment>
<accession>A0A0C9SWW2</accession>
<dbReference type="EMBL" id="KN819908">
    <property type="protein sequence ID" value="KIJ07390.1"/>
    <property type="molecule type" value="Genomic_DNA"/>
</dbReference>
<keyword evidence="5 13" id="KW-0349">Heme</keyword>
<keyword evidence="12 14" id="KW-0472">Membrane</keyword>
<dbReference type="PANTHER" id="PTHR46300:SF2">
    <property type="entry name" value="CYTOCHROME P450 MONOOXYGENASE ALNH-RELATED"/>
    <property type="match status" value="1"/>
</dbReference>
<name>A0A0C9SWW2_PAXIN</name>
<dbReference type="GO" id="GO:0016020">
    <property type="term" value="C:membrane"/>
    <property type="evidence" value="ECO:0007669"/>
    <property type="project" value="UniProtKB-SubCell"/>
</dbReference>
<dbReference type="AlphaFoldDB" id="A0A0C9SWW2"/>
<evidence type="ECO:0000256" key="11">
    <source>
        <dbReference type="ARBA" id="ARBA00023033"/>
    </source>
</evidence>
<dbReference type="SUPFAM" id="SSF48264">
    <property type="entry name" value="Cytochrome P450"/>
    <property type="match status" value="1"/>
</dbReference>
<dbReference type="GO" id="GO:0020037">
    <property type="term" value="F:heme binding"/>
    <property type="evidence" value="ECO:0007669"/>
    <property type="project" value="InterPro"/>
</dbReference>
<comment type="pathway">
    <text evidence="3">Secondary metabolite biosynthesis.</text>
</comment>
<evidence type="ECO:0000313" key="15">
    <source>
        <dbReference type="EMBL" id="KIJ07390.1"/>
    </source>
</evidence>
<organism evidence="15 16">
    <name type="scientific">Paxillus involutus ATCC 200175</name>
    <dbReference type="NCBI Taxonomy" id="664439"/>
    <lineage>
        <taxon>Eukaryota</taxon>
        <taxon>Fungi</taxon>
        <taxon>Dikarya</taxon>
        <taxon>Basidiomycota</taxon>
        <taxon>Agaricomycotina</taxon>
        <taxon>Agaricomycetes</taxon>
        <taxon>Agaricomycetidae</taxon>
        <taxon>Boletales</taxon>
        <taxon>Paxilineae</taxon>
        <taxon>Paxillaceae</taxon>
        <taxon>Paxillus</taxon>
    </lineage>
</organism>
<dbReference type="GO" id="GO:0005506">
    <property type="term" value="F:iron ion binding"/>
    <property type="evidence" value="ECO:0007669"/>
    <property type="project" value="InterPro"/>
</dbReference>
<keyword evidence="10 13" id="KW-0408">Iron</keyword>
<keyword evidence="6 14" id="KW-0812">Transmembrane</keyword>
<proteinExistence type="inferred from homology"/>
<dbReference type="HOGENOM" id="CLU_001570_2_3_1"/>
<dbReference type="InterPro" id="IPR050364">
    <property type="entry name" value="Cytochrome_P450_fung"/>
</dbReference>
<evidence type="ECO:0000256" key="14">
    <source>
        <dbReference type="SAM" id="Phobius"/>
    </source>
</evidence>
<gene>
    <name evidence="15" type="ORF">PAXINDRAFT_121055</name>
</gene>
<evidence type="ECO:0000256" key="4">
    <source>
        <dbReference type="ARBA" id="ARBA00010617"/>
    </source>
</evidence>
<dbReference type="Gene3D" id="1.10.630.10">
    <property type="entry name" value="Cytochrome P450"/>
    <property type="match status" value="2"/>
</dbReference>
<evidence type="ECO:0000256" key="5">
    <source>
        <dbReference type="ARBA" id="ARBA00022617"/>
    </source>
</evidence>
<evidence type="ECO:0000256" key="2">
    <source>
        <dbReference type="ARBA" id="ARBA00004167"/>
    </source>
</evidence>
<protein>
    <recommendedName>
        <fullName evidence="17">Cytochrome P450</fullName>
    </recommendedName>
</protein>
<comment type="cofactor">
    <cofactor evidence="1 13">
        <name>heme</name>
        <dbReference type="ChEBI" id="CHEBI:30413"/>
    </cofactor>
</comment>
<keyword evidence="11" id="KW-0503">Monooxygenase</keyword>
<feature type="binding site" description="axial binding residue" evidence="13">
    <location>
        <position position="402"/>
    </location>
    <ligand>
        <name>heme</name>
        <dbReference type="ChEBI" id="CHEBI:30413"/>
    </ligand>
    <ligandPart>
        <name>Fe</name>
        <dbReference type="ChEBI" id="CHEBI:18248"/>
    </ligandPart>
</feature>
<dbReference type="GO" id="GO:0016705">
    <property type="term" value="F:oxidoreductase activity, acting on paired donors, with incorporation or reduction of molecular oxygen"/>
    <property type="evidence" value="ECO:0007669"/>
    <property type="project" value="InterPro"/>
</dbReference>
<reference evidence="15 16" key="1">
    <citation type="submission" date="2014-06" db="EMBL/GenBank/DDBJ databases">
        <authorList>
            <consortium name="DOE Joint Genome Institute"/>
            <person name="Kuo A."/>
            <person name="Kohler A."/>
            <person name="Nagy L.G."/>
            <person name="Floudas D."/>
            <person name="Copeland A."/>
            <person name="Barry K.W."/>
            <person name="Cichocki N."/>
            <person name="Veneault-Fourrey C."/>
            <person name="LaButti K."/>
            <person name="Lindquist E.A."/>
            <person name="Lipzen A."/>
            <person name="Lundell T."/>
            <person name="Morin E."/>
            <person name="Murat C."/>
            <person name="Sun H."/>
            <person name="Tunlid A."/>
            <person name="Henrissat B."/>
            <person name="Grigoriev I.V."/>
            <person name="Hibbett D.S."/>
            <person name="Martin F."/>
            <person name="Nordberg H.P."/>
            <person name="Cantor M.N."/>
            <person name="Hua S.X."/>
        </authorList>
    </citation>
    <scope>NUCLEOTIDE SEQUENCE [LARGE SCALE GENOMIC DNA]</scope>
    <source>
        <strain evidence="15 16">ATCC 200175</strain>
    </source>
</reference>
<keyword evidence="9" id="KW-0560">Oxidoreductase</keyword>
<evidence type="ECO:0000256" key="6">
    <source>
        <dbReference type="ARBA" id="ARBA00022692"/>
    </source>
</evidence>
<evidence type="ECO:0000256" key="8">
    <source>
        <dbReference type="ARBA" id="ARBA00022989"/>
    </source>
</evidence>
<comment type="subcellular location">
    <subcellularLocation>
        <location evidence="2">Membrane</location>
        <topology evidence="2">Single-pass membrane protein</topology>
    </subcellularLocation>
</comment>
<dbReference type="GO" id="GO:0004497">
    <property type="term" value="F:monooxygenase activity"/>
    <property type="evidence" value="ECO:0007669"/>
    <property type="project" value="UniProtKB-KW"/>
</dbReference>
<evidence type="ECO:0000256" key="3">
    <source>
        <dbReference type="ARBA" id="ARBA00005179"/>
    </source>
</evidence>
<dbReference type="CDD" id="cd11065">
    <property type="entry name" value="CYP64-like"/>
    <property type="match status" value="1"/>
</dbReference>
<keyword evidence="16" id="KW-1185">Reference proteome</keyword>
<evidence type="ECO:0000256" key="1">
    <source>
        <dbReference type="ARBA" id="ARBA00001971"/>
    </source>
</evidence>
<dbReference type="InterPro" id="IPR001128">
    <property type="entry name" value="Cyt_P450"/>
</dbReference>